<accession>A0ABN2DFH9</accession>
<sequence>MRDAGTAGDRAQRETGEAFLLEEIDPGLDEPIGQGHGAIVSCPDWGTITDVTAGSASSHYRVGSPAAF</sequence>
<evidence type="ECO:0000313" key="1">
    <source>
        <dbReference type="EMBL" id="GAA1576181.1"/>
    </source>
</evidence>
<gene>
    <name evidence="1" type="ORF">GCM10009742_19640</name>
</gene>
<reference evidence="1 2" key="1">
    <citation type="journal article" date="2019" name="Int. J. Syst. Evol. Microbiol.">
        <title>The Global Catalogue of Microorganisms (GCM) 10K type strain sequencing project: providing services to taxonomists for standard genome sequencing and annotation.</title>
        <authorList>
            <consortium name="The Broad Institute Genomics Platform"/>
            <consortium name="The Broad Institute Genome Sequencing Center for Infectious Disease"/>
            <person name="Wu L."/>
            <person name="Ma J."/>
        </authorList>
    </citation>
    <scope>NUCLEOTIDE SEQUENCE [LARGE SCALE GENOMIC DNA]</scope>
    <source>
        <strain evidence="1 2">JCM 14304</strain>
    </source>
</reference>
<protein>
    <submittedName>
        <fullName evidence="1">Uncharacterized protein</fullName>
    </submittedName>
</protein>
<organism evidence="1 2">
    <name type="scientific">Kribbella karoonensis</name>
    <dbReference type="NCBI Taxonomy" id="324851"/>
    <lineage>
        <taxon>Bacteria</taxon>
        <taxon>Bacillati</taxon>
        <taxon>Actinomycetota</taxon>
        <taxon>Actinomycetes</taxon>
        <taxon>Propionibacteriales</taxon>
        <taxon>Kribbellaceae</taxon>
        <taxon>Kribbella</taxon>
    </lineage>
</organism>
<name>A0ABN2DFH9_9ACTN</name>
<evidence type="ECO:0000313" key="2">
    <source>
        <dbReference type="Proteomes" id="UP001500190"/>
    </source>
</evidence>
<proteinExistence type="predicted"/>
<comment type="caution">
    <text evidence="1">The sequence shown here is derived from an EMBL/GenBank/DDBJ whole genome shotgun (WGS) entry which is preliminary data.</text>
</comment>
<dbReference type="EMBL" id="BAAAND010000003">
    <property type="protein sequence ID" value="GAA1576181.1"/>
    <property type="molecule type" value="Genomic_DNA"/>
</dbReference>
<dbReference type="Proteomes" id="UP001500190">
    <property type="component" value="Unassembled WGS sequence"/>
</dbReference>
<keyword evidence="2" id="KW-1185">Reference proteome</keyword>